<dbReference type="InterPro" id="IPR000626">
    <property type="entry name" value="Ubiquitin-like_dom"/>
</dbReference>
<dbReference type="Proteomes" id="UP000053477">
    <property type="component" value="Unassembled WGS sequence"/>
</dbReference>
<dbReference type="GO" id="GO:0070628">
    <property type="term" value="F:proteasome binding"/>
    <property type="evidence" value="ECO:0007669"/>
    <property type="project" value="TreeGrafter"/>
</dbReference>
<dbReference type="Pfam" id="PF00240">
    <property type="entry name" value="ubiquitin"/>
    <property type="match status" value="1"/>
</dbReference>
<dbReference type="PROSITE" id="PS51397">
    <property type="entry name" value="WLM"/>
    <property type="match status" value="1"/>
</dbReference>
<dbReference type="InterPro" id="IPR013536">
    <property type="entry name" value="WLM_dom"/>
</dbReference>
<dbReference type="PROSITE" id="PS50053">
    <property type="entry name" value="UBIQUITIN_2"/>
    <property type="match status" value="1"/>
</dbReference>
<keyword evidence="5" id="KW-1185">Reference proteome</keyword>
<dbReference type="OrthoDB" id="49605at2759"/>
<dbReference type="SUPFAM" id="SSF54236">
    <property type="entry name" value="Ubiquitin-like"/>
    <property type="match status" value="1"/>
</dbReference>
<evidence type="ECO:0000313" key="5">
    <source>
        <dbReference type="Proteomes" id="UP000053477"/>
    </source>
</evidence>
<feature type="region of interest" description="Disordered" evidence="1">
    <location>
        <begin position="319"/>
        <end position="365"/>
    </location>
</feature>
<reference evidence="4 5" key="1">
    <citation type="submission" date="2015-04" db="EMBL/GenBank/DDBJ databases">
        <title>Complete genome sequence of Schizopora paradoxa KUC8140, a cosmopolitan wood degrader in East Asia.</title>
        <authorList>
            <consortium name="DOE Joint Genome Institute"/>
            <person name="Min B."/>
            <person name="Park H."/>
            <person name="Jang Y."/>
            <person name="Kim J.-J."/>
            <person name="Kim K.H."/>
            <person name="Pangilinan J."/>
            <person name="Lipzen A."/>
            <person name="Riley R."/>
            <person name="Grigoriev I.V."/>
            <person name="Spatafora J.W."/>
            <person name="Choi I.-G."/>
        </authorList>
    </citation>
    <scope>NUCLEOTIDE SEQUENCE [LARGE SCALE GENOMIC DNA]</scope>
    <source>
        <strain evidence="4 5">KUC8140</strain>
    </source>
</reference>
<name>A0A0H2RRI3_9AGAM</name>
<dbReference type="InParanoid" id="A0A0H2RRI3"/>
<dbReference type="PANTHER" id="PTHR47795">
    <property type="entry name" value="UBIQUITIN AND WLM DOMAIN-CONTAINING METALLOPROTEASE SPCC1442.07C"/>
    <property type="match status" value="1"/>
</dbReference>
<feature type="domain" description="WLM" evidence="3">
    <location>
        <begin position="126"/>
        <end position="316"/>
    </location>
</feature>
<evidence type="ECO:0000259" key="3">
    <source>
        <dbReference type="PROSITE" id="PS51397"/>
    </source>
</evidence>
<evidence type="ECO:0000313" key="4">
    <source>
        <dbReference type="EMBL" id="KLO07416.1"/>
    </source>
</evidence>
<protein>
    <submittedName>
        <fullName evidence="4">WLM-domain-containing protein</fullName>
    </submittedName>
</protein>
<dbReference type="EMBL" id="KQ086140">
    <property type="protein sequence ID" value="KLO07416.1"/>
    <property type="molecule type" value="Genomic_DNA"/>
</dbReference>
<accession>A0A0H2RRI3</accession>
<dbReference type="SMART" id="SM00213">
    <property type="entry name" value="UBQ"/>
    <property type="match status" value="1"/>
</dbReference>
<dbReference type="InterPro" id="IPR029071">
    <property type="entry name" value="Ubiquitin-like_domsf"/>
</dbReference>
<feature type="domain" description="Ubiquitin-like" evidence="2">
    <location>
        <begin position="15"/>
        <end position="85"/>
    </location>
</feature>
<dbReference type="AlphaFoldDB" id="A0A0H2RRI3"/>
<sequence>MDVVQESSGDDAQILTLTISFRGHSEVLSLSSSSPIAELQETLYEKTNVPPQLQKLLYKGKKVNLNPELTLEQAGLKDKAKVQMLGSTEKQLEDMMDADNERRRRDDIMRARTQKKPPTVRMPRSSLVSSVSYKFHSIIPLAHLPSPESATTYLNKLAADPAIQHVMQKHRFSVHTLTELAPHEQPHLLGLNVNKGEAIKLRIRTDEYDGFRPYLEVRQVLCHELTHNVWGDHDDNFKKLNSQLNKEVSDFERATRESAHRLGGDVAVYQPDALDVDSEAHEFILGSANGLSGETLVDTVDERRRRALEAATSRLRLEEAEVENSCGTAGPQASSDEAATAASSIKSSPLQNADPGSPPAAGGSA</sequence>
<organism evidence="4 5">
    <name type="scientific">Schizopora paradoxa</name>
    <dbReference type="NCBI Taxonomy" id="27342"/>
    <lineage>
        <taxon>Eukaryota</taxon>
        <taxon>Fungi</taxon>
        <taxon>Dikarya</taxon>
        <taxon>Basidiomycota</taxon>
        <taxon>Agaricomycotina</taxon>
        <taxon>Agaricomycetes</taxon>
        <taxon>Hymenochaetales</taxon>
        <taxon>Schizoporaceae</taxon>
        <taxon>Schizopora</taxon>
    </lineage>
</organism>
<dbReference type="PANTHER" id="PTHR47795:SF1">
    <property type="entry name" value="DNA-DEPENDENT METALLOPROTEASE WSS1 HOMOLOG 2"/>
    <property type="match status" value="1"/>
</dbReference>
<dbReference type="Gene3D" id="3.10.20.90">
    <property type="entry name" value="Phosphatidylinositol 3-kinase Catalytic Subunit, Chain A, domain 1"/>
    <property type="match status" value="1"/>
</dbReference>
<evidence type="ECO:0000259" key="2">
    <source>
        <dbReference type="PROSITE" id="PS50053"/>
    </source>
</evidence>
<evidence type="ECO:0000256" key="1">
    <source>
        <dbReference type="SAM" id="MobiDB-lite"/>
    </source>
</evidence>
<dbReference type="STRING" id="27342.A0A0H2RRI3"/>
<proteinExistence type="predicted"/>
<dbReference type="Pfam" id="PF08325">
    <property type="entry name" value="WLM"/>
    <property type="match status" value="1"/>
</dbReference>
<gene>
    <name evidence="4" type="ORF">SCHPADRAFT_860289</name>
</gene>
<feature type="compositionally biased region" description="Low complexity" evidence="1">
    <location>
        <begin position="333"/>
        <end position="344"/>
    </location>
</feature>